<proteinExistence type="predicted"/>
<name>A0A939NPH9_KLEPN</name>
<evidence type="ECO:0000313" key="2">
    <source>
        <dbReference type="EMBL" id="MBO2029088.1"/>
    </source>
</evidence>
<evidence type="ECO:0000313" key="3">
    <source>
        <dbReference type="Proteomes" id="UP000664620"/>
    </source>
</evidence>
<feature type="transmembrane region" description="Helical" evidence="1">
    <location>
        <begin position="174"/>
        <end position="191"/>
    </location>
</feature>
<comment type="caution">
    <text evidence="2">The sequence shown here is derived from an EMBL/GenBank/DDBJ whole genome shotgun (WGS) entry which is preliminary data.</text>
</comment>
<dbReference type="NCBIfam" id="NF007653">
    <property type="entry name" value="PRK10323.1"/>
    <property type="match status" value="1"/>
</dbReference>
<protein>
    <submittedName>
        <fullName evidence="2">Cysteine/O-acetylserine transporter</fullName>
    </submittedName>
</protein>
<sequence>MTPLISAFLTHFDHRPDTRAQQYPALSSVTSHGLRRSLRVLAGMSVGFIITMLICAALTFSLVELDSRLPGIGMDWRGVHPVAGSADCQSKPATGTPSVEPVGFWASLGLQFVNVKLFCMASPRFLPCSARYREPVWLISVSLLLAAIGALGNLCWALAGHLFQRLFLLYGRQLNWMLAALLVYCAVRIVVE</sequence>
<dbReference type="Proteomes" id="UP000664620">
    <property type="component" value="Unassembled WGS sequence"/>
</dbReference>
<feature type="transmembrane region" description="Helical" evidence="1">
    <location>
        <begin position="135"/>
        <end position="159"/>
    </location>
</feature>
<keyword evidence="1" id="KW-1133">Transmembrane helix</keyword>
<organism evidence="2 3">
    <name type="scientific">Klebsiella pneumoniae</name>
    <dbReference type="NCBI Taxonomy" id="573"/>
    <lineage>
        <taxon>Bacteria</taxon>
        <taxon>Pseudomonadati</taxon>
        <taxon>Pseudomonadota</taxon>
        <taxon>Gammaproteobacteria</taxon>
        <taxon>Enterobacterales</taxon>
        <taxon>Enterobacteriaceae</taxon>
        <taxon>Klebsiella/Raoultella group</taxon>
        <taxon>Klebsiella</taxon>
        <taxon>Klebsiella pneumoniae complex</taxon>
    </lineage>
</organism>
<dbReference type="AlphaFoldDB" id="A0A939NPH9"/>
<keyword evidence="1" id="KW-0472">Membrane</keyword>
<feature type="transmembrane region" description="Helical" evidence="1">
    <location>
        <begin position="40"/>
        <end position="63"/>
    </location>
</feature>
<evidence type="ECO:0000256" key="1">
    <source>
        <dbReference type="SAM" id="Phobius"/>
    </source>
</evidence>
<dbReference type="EMBL" id="JAGETO010000011">
    <property type="protein sequence ID" value="MBO2029088.1"/>
    <property type="molecule type" value="Genomic_DNA"/>
</dbReference>
<keyword evidence="1" id="KW-0812">Transmembrane</keyword>
<reference evidence="2" key="1">
    <citation type="submission" date="2021-03" db="EMBL/GenBank/DDBJ databases">
        <title>Molecular epidemiology and mechanisms of colistin and carbapenem resistance in Enterobacteriaceae from clinical isolates, the environment and porcine samples in Pretoria, South Africa.</title>
        <authorList>
            <person name="Bogoshi D."/>
            <person name="Mbelle N.M."/>
            <person name="Naidoo V."/>
            <person name="Osei Sekyere J."/>
        </authorList>
    </citation>
    <scope>NUCLEOTIDE SEQUENCE</scope>
    <source>
        <strain evidence="2">C034</strain>
    </source>
</reference>
<accession>A0A939NPH9</accession>
<gene>
    <name evidence="2" type="primary">eamB</name>
    <name evidence="2" type="ORF">J4734_04675</name>
</gene>